<dbReference type="OrthoDB" id="6765072at2759"/>
<dbReference type="PANTHER" id="PTHR21137">
    <property type="entry name" value="ODORANT RECEPTOR"/>
    <property type="match status" value="1"/>
</dbReference>
<evidence type="ECO:0000256" key="6">
    <source>
        <dbReference type="ARBA" id="ARBA00022989"/>
    </source>
</evidence>
<dbReference type="GO" id="GO:0007165">
    <property type="term" value="P:signal transduction"/>
    <property type="evidence" value="ECO:0007669"/>
    <property type="project" value="UniProtKB-KW"/>
</dbReference>
<dbReference type="OMA" id="CCGFCTS"/>
<evidence type="ECO:0000256" key="8">
    <source>
        <dbReference type="ARBA" id="ARBA00023170"/>
    </source>
</evidence>
<keyword evidence="6 10" id="KW-1133">Transmembrane helix</keyword>
<keyword evidence="12" id="KW-1185">Reference proteome</keyword>
<gene>
    <name evidence="11" type="ORF">DGUA_6G011722</name>
</gene>
<dbReference type="Pfam" id="PF02949">
    <property type="entry name" value="7tm_6"/>
    <property type="match status" value="1"/>
</dbReference>
<feature type="transmembrane region" description="Helical" evidence="10">
    <location>
        <begin position="279"/>
        <end position="298"/>
    </location>
</feature>
<evidence type="ECO:0000256" key="2">
    <source>
        <dbReference type="ARBA" id="ARBA00022475"/>
    </source>
</evidence>
<proteinExistence type="inferred from homology"/>
<keyword evidence="8 10" id="KW-0675">Receptor</keyword>
<comment type="subcellular location">
    <subcellularLocation>
        <location evidence="1 10">Cell membrane</location>
        <topology evidence="1 10">Multi-pass membrane protein</topology>
    </subcellularLocation>
</comment>
<keyword evidence="2" id="KW-1003">Cell membrane</keyword>
<dbReference type="GO" id="GO:0004984">
    <property type="term" value="F:olfactory receptor activity"/>
    <property type="evidence" value="ECO:0007669"/>
    <property type="project" value="InterPro"/>
</dbReference>
<dbReference type="GO" id="GO:0005549">
    <property type="term" value="F:odorant binding"/>
    <property type="evidence" value="ECO:0007669"/>
    <property type="project" value="InterPro"/>
</dbReference>
<dbReference type="AlphaFoldDB" id="A0A3B0JU07"/>
<evidence type="ECO:0000256" key="4">
    <source>
        <dbReference type="ARBA" id="ARBA00022692"/>
    </source>
</evidence>
<feature type="transmembrane region" description="Helical" evidence="10">
    <location>
        <begin position="304"/>
        <end position="323"/>
    </location>
</feature>
<evidence type="ECO:0000256" key="1">
    <source>
        <dbReference type="ARBA" id="ARBA00004651"/>
    </source>
</evidence>
<feature type="transmembrane region" description="Helical" evidence="10">
    <location>
        <begin position="72"/>
        <end position="95"/>
    </location>
</feature>
<reference evidence="12" key="1">
    <citation type="submission" date="2018-01" db="EMBL/GenBank/DDBJ databases">
        <authorList>
            <person name="Alioto T."/>
            <person name="Alioto T."/>
        </authorList>
    </citation>
    <scope>NUCLEOTIDE SEQUENCE [LARGE SCALE GENOMIC DNA]</scope>
</reference>
<dbReference type="Proteomes" id="UP000268350">
    <property type="component" value="Unassembled WGS sequence"/>
</dbReference>
<sequence length="399" mass="45396">MLPRFLTSSYAMEGHYFLLPKFALSLIGFYPEQERTLGLRLWSFFNFFILTYGCYAEAYYGIHYISIDIATALDALCPVASSILSLLKMVCIWYYQDELKSLIQRVRTLTEAQRSERKLGYKKRFFTLATRLTTLLLCAGFCTSTSYSVRHLLDNVLRRAHGKDWIYETPFKMIFPDPLLRLPLYPLTYVLVHWHGYITVVCFVGADGFFLGFCLYLTVLLLSLRDDVNDLLEVANIEERPTAENEARIVREFEKLVDRHNEVAQLTERVSGVMVEITLGHFVTSSLIIGTSVVDMLLFSGVGIIVYLVYTCAVGTEIFLYCLGGTHIMEASSDLARSTFSSHWYGHSVRVQKMALLMVARAQKVLTIKIPFFSPSLETLTSILRFTGSLIALATSVIR</sequence>
<evidence type="ECO:0000313" key="12">
    <source>
        <dbReference type="Proteomes" id="UP000268350"/>
    </source>
</evidence>
<dbReference type="PANTHER" id="PTHR21137:SF26">
    <property type="entry name" value="ODORANT RECEPTOR 10A-RELATED"/>
    <property type="match status" value="1"/>
</dbReference>
<evidence type="ECO:0000256" key="3">
    <source>
        <dbReference type="ARBA" id="ARBA00022606"/>
    </source>
</evidence>
<keyword evidence="3 10" id="KW-0716">Sensory transduction</keyword>
<keyword evidence="7 10" id="KW-0472">Membrane</keyword>
<evidence type="ECO:0000256" key="9">
    <source>
        <dbReference type="ARBA" id="ARBA00023224"/>
    </source>
</evidence>
<keyword evidence="9 10" id="KW-0807">Transducer</keyword>
<dbReference type="InterPro" id="IPR004117">
    <property type="entry name" value="7tm6_olfct_rcpt"/>
</dbReference>
<feature type="transmembrane region" description="Helical" evidence="10">
    <location>
        <begin position="14"/>
        <end position="30"/>
    </location>
</feature>
<evidence type="ECO:0000256" key="10">
    <source>
        <dbReference type="RuleBase" id="RU351113"/>
    </source>
</evidence>
<name>A0A3B0JU07_DROGU</name>
<evidence type="ECO:0000256" key="7">
    <source>
        <dbReference type="ARBA" id="ARBA00023136"/>
    </source>
</evidence>
<dbReference type="EMBL" id="OUUW01000004">
    <property type="protein sequence ID" value="SPP78960.1"/>
    <property type="molecule type" value="Genomic_DNA"/>
</dbReference>
<protein>
    <recommendedName>
        <fullName evidence="10">Odorant receptor</fullName>
    </recommendedName>
</protein>
<evidence type="ECO:0000256" key="5">
    <source>
        <dbReference type="ARBA" id="ARBA00022725"/>
    </source>
</evidence>
<evidence type="ECO:0000313" key="11">
    <source>
        <dbReference type="EMBL" id="SPP78960.1"/>
    </source>
</evidence>
<dbReference type="STRING" id="7266.A0A3B0JU07"/>
<accession>A0A3B0JU07</accession>
<feature type="transmembrane region" description="Helical" evidence="10">
    <location>
        <begin position="125"/>
        <end position="149"/>
    </location>
</feature>
<comment type="similarity">
    <text evidence="10">Belongs to the insect chemoreceptor superfamily. Heteromeric odorant receptor channel (TC 1.A.69) family.</text>
</comment>
<keyword evidence="4 10" id="KW-0812">Transmembrane</keyword>
<keyword evidence="5 10" id="KW-0552">Olfaction</keyword>
<feature type="transmembrane region" description="Helical" evidence="10">
    <location>
        <begin position="42"/>
        <end position="60"/>
    </location>
</feature>
<organism evidence="11 12">
    <name type="scientific">Drosophila guanche</name>
    <name type="common">Fruit fly</name>
    <dbReference type="NCBI Taxonomy" id="7266"/>
    <lineage>
        <taxon>Eukaryota</taxon>
        <taxon>Metazoa</taxon>
        <taxon>Ecdysozoa</taxon>
        <taxon>Arthropoda</taxon>
        <taxon>Hexapoda</taxon>
        <taxon>Insecta</taxon>
        <taxon>Pterygota</taxon>
        <taxon>Neoptera</taxon>
        <taxon>Endopterygota</taxon>
        <taxon>Diptera</taxon>
        <taxon>Brachycera</taxon>
        <taxon>Muscomorpha</taxon>
        <taxon>Ephydroidea</taxon>
        <taxon>Drosophilidae</taxon>
        <taxon>Drosophila</taxon>
        <taxon>Sophophora</taxon>
    </lineage>
</organism>
<dbReference type="GO" id="GO:0005886">
    <property type="term" value="C:plasma membrane"/>
    <property type="evidence" value="ECO:0007669"/>
    <property type="project" value="UniProtKB-SubCell"/>
</dbReference>
<feature type="transmembrane region" description="Helical" evidence="10">
    <location>
        <begin position="194"/>
        <end position="222"/>
    </location>
</feature>